<dbReference type="AlphaFoldDB" id="X0PWU2"/>
<keyword evidence="1" id="KW-0812">Transmembrane</keyword>
<name>X0PWU2_9LACO</name>
<gene>
    <name evidence="2" type="ORF">FC83_GL000276</name>
</gene>
<evidence type="ECO:0008006" key="4">
    <source>
        <dbReference type="Google" id="ProtNLM"/>
    </source>
</evidence>
<organism evidence="2 3">
    <name type="scientific">Agrilactobacillus composti DSM 18527 = JCM 14202</name>
    <dbReference type="NCBI Taxonomy" id="1423734"/>
    <lineage>
        <taxon>Bacteria</taxon>
        <taxon>Bacillati</taxon>
        <taxon>Bacillota</taxon>
        <taxon>Bacilli</taxon>
        <taxon>Lactobacillales</taxon>
        <taxon>Lactobacillaceae</taxon>
        <taxon>Agrilactobacillus</taxon>
    </lineage>
</organism>
<keyword evidence="3" id="KW-1185">Reference proteome</keyword>
<evidence type="ECO:0000313" key="2">
    <source>
        <dbReference type="EMBL" id="KRM32711.1"/>
    </source>
</evidence>
<feature type="transmembrane region" description="Helical" evidence="1">
    <location>
        <begin position="20"/>
        <end position="40"/>
    </location>
</feature>
<keyword evidence="1" id="KW-1133">Transmembrane helix</keyword>
<dbReference type="EMBL" id="AZGA01000068">
    <property type="protein sequence ID" value="KRM32711.1"/>
    <property type="molecule type" value="Genomic_DNA"/>
</dbReference>
<accession>X0PWU2</accession>
<reference evidence="2 3" key="1">
    <citation type="journal article" date="2015" name="Genome Announc.">
        <title>Expanding the biotechnology potential of lactobacilli through comparative genomics of 213 strains and associated genera.</title>
        <authorList>
            <person name="Sun Z."/>
            <person name="Harris H.M."/>
            <person name="McCann A."/>
            <person name="Guo C."/>
            <person name="Argimon S."/>
            <person name="Zhang W."/>
            <person name="Yang X."/>
            <person name="Jeffery I.B."/>
            <person name="Cooney J.C."/>
            <person name="Kagawa T.F."/>
            <person name="Liu W."/>
            <person name="Song Y."/>
            <person name="Salvetti E."/>
            <person name="Wrobel A."/>
            <person name="Rasinkangas P."/>
            <person name="Parkhill J."/>
            <person name="Rea M.C."/>
            <person name="O'Sullivan O."/>
            <person name="Ritari J."/>
            <person name="Douillard F.P."/>
            <person name="Paul Ross R."/>
            <person name="Yang R."/>
            <person name="Briner A.E."/>
            <person name="Felis G.E."/>
            <person name="de Vos W.M."/>
            <person name="Barrangou R."/>
            <person name="Klaenhammer T.R."/>
            <person name="Caufield P.W."/>
            <person name="Cui Y."/>
            <person name="Zhang H."/>
            <person name="O'Toole P.W."/>
        </authorList>
    </citation>
    <scope>NUCLEOTIDE SEQUENCE [LARGE SCALE GENOMIC DNA]</scope>
    <source>
        <strain evidence="2 3">DSM 18527</strain>
    </source>
</reference>
<dbReference type="PATRIC" id="fig|1423734.3.peg.278"/>
<evidence type="ECO:0000313" key="3">
    <source>
        <dbReference type="Proteomes" id="UP000051236"/>
    </source>
</evidence>
<dbReference type="eggNOG" id="COG2211">
    <property type="taxonomic scope" value="Bacteria"/>
</dbReference>
<protein>
    <recommendedName>
        <fullName evidence="4">Major facilitator superfamily (MFS) profile domain-containing protein</fullName>
    </recommendedName>
</protein>
<comment type="caution">
    <text evidence="2">The sequence shown here is derived from an EMBL/GenBank/DDBJ whole genome shotgun (WGS) entry which is preliminary data.</text>
</comment>
<keyword evidence="1" id="KW-0472">Membrane</keyword>
<evidence type="ECO:0000256" key="1">
    <source>
        <dbReference type="SAM" id="Phobius"/>
    </source>
</evidence>
<sequence>MVGYVPNHEQTGEALMEIRGITFLYPVAMAALTVGLMLFYPITESKYAMIIADLKKRHQNDSV</sequence>
<proteinExistence type="predicted"/>
<dbReference type="Proteomes" id="UP000051236">
    <property type="component" value="Unassembled WGS sequence"/>
</dbReference>